<evidence type="ECO:0000313" key="9">
    <source>
        <dbReference type="Proteomes" id="UP000295758"/>
    </source>
</evidence>
<keyword evidence="4 6" id="KW-1133">Transmembrane helix</keyword>
<dbReference type="GO" id="GO:0015627">
    <property type="term" value="C:type II protein secretion system complex"/>
    <property type="evidence" value="ECO:0007669"/>
    <property type="project" value="InterPro"/>
</dbReference>
<organism evidence="8 9">
    <name type="scientific">Halanaerobium congolense</name>
    <dbReference type="NCBI Taxonomy" id="54121"/>
    <lineage>
        <taxon>Bacteria</taxon>
        <taxon>Bacillati</taxon>
        <taxon>Bacillota</taxon>
        <taxon>Clostridia</taxon>
        <taxon>Halanaerobiales</taxon>
        <taxon>Halanaerobiaceae</taxon>
        <taxon>Halanaerobium</taxon>
    </lineage>
</organism>
<keyword evidence="3 6" id="KW-0812">Transmembrane</keyword>
<feature type="domain" description="Type II secretion system protein GspG C-terminal" evidence="7">
    <location>
        <begin position="40"/>
        <end position="75"/>
    </location>
</feature>
<evidence type="ECO:0000256" key="1">
    <source>
        <dbReference type="ARBA" id="ARBA00004167"/>
    </source>
</evidence>
<dbReference type="Proteomes" id="UP000295758">
    <property type="component" value="Unassembled WGS sequence"/>
</dbReference>
<dbReference type="SUPFAM" id="SSF54523">
    <property type="entry name" value="Pili subunits"/>
    <property type="match status" value="1"/>
</dbReference>
<keyword evidence="2" id="KW-0488">Methylation</keyword>
<dbReference type="InterPro" id="IPR013545">
    <property type="entry name" value="T2SS_protein-GspG_C"/>
</dbReference>
<dbReference type="InterPro" id="IPR012902">
    <property type="entry name" value="N_methyl_site"/>
</dbReference>
<dbReference type="EMBL" id="SOAA01000009">
    <property type="protein sequence ID" value="TDS31741.1"/>
    <property type="molecule type" value="Genomic_DNA"/>
</dbReference>
<dbReference type="NCBIfam" id="TIGR02532">
    <property type="entry name" value="IV_pilin_GFxxxE"/>
    <property type="match status" value="1"/>
</dbReference>
<accession>A0A4R7EGU9</accession>
<dbReference type="GO" id="GO:0015628">
    <property type="term" value="P:protein secretion by the type II secretion system"/>
    <property type="evidence" value="ECO:0007669"/>
    <property type="project" value="InterPro"/>
</dbReference>
<sequence>MSKIRRIFKGGEDGFTLIELLVVIAVLGILAAIAIPRIGGVRDKADIASAKSDMKNLQTGIEMYYAENGSYPSDDSWTELDEFVDNIDKTDYNFTITTSGGYPEITGPKFTISGAATTLKLTPGGFNF</sequence>
<name>A0A4R7EGU9_9FIRM</name>
<dbReference type="PANTHER" id="PTHR30093:SF44">
    <property type="entry name" value="TYPE II SECRETION SYSTEM CORE PROTEIN G"/>
    <property type="match status" value="1"/>
</dbReference>
<proteinExistence type="predicted"/>
<keyword evidence="5 6" id="KW-0472">Membrane</keyword>
<evidence type="ECO:0000256" key="3">
    <source>
        <dbReference type="ARBA" id="ARBA00022692"/>
    </source>
</evidence>
<dbReference type="InterPro" id="IPR000983">
    <property type="entry name" value="Bac_GSPG_pilin"/>
</dbReference>
<gene>
    <name evidence="8" type="ORF">BY453_10946</name>
</gene>
<evidence type="ECO:0000256" key="5">
    <source>
        <dbReference type="ARBA" id="ARBA00023136"/>
    </source>
</evidence>
<evidence type="ECO:0000256" key="6">
    <source>
        <dbReference type="SAM" id="Phobius"/>
    </source>
</evidence>
<feature type="transmembrane region" description="Helical" evidence="6">
    <location>
        <begin position="15"/>
        <end position="35"/>
    </location>
</feature>
<dbReference type="PANTHER" id="PTHR30093">
    <property type="entry name" value="GENERAL SECRETION PATHWAY PROTEIN G"/>
    <property type="match status" value="1"/>
</dbReference>
<dbReference type="InterPro" id="IPR045584">
    <property type="entry name" value="Pilin-like"/>
</dbReference>
<dbReference type="GO" id="GO:0016020">
    <property type="term" value="C:membrane"/>
    <property type="evidence" value="ECO:0007669"/>
    <property type="project" value="UniProtKB-SubCell"/>
</dbReference>
<evidence type="ECO:0000256" key="4">
    <source>
        <dbReference type="ARBA" id="ARBA00022989"/>
    </source>
</evidence>
<evidence type="ECO:0000259" key="7">
    <source>
        <dbReference type="Pfam" id="PF08334"/>
    </source>
</evidence>
<dbReference type="Gene3D" id="3.30.700.10">
    <property type="entry name" value="Glycoprotein, Type 4 Pilin"/>
    <property type="match status" value="1"/>
</dbReference>
<dbReference type="AlphaFoldDB" id="A0A4R7EGU9"/>
<evidence type="ECO:0000313" key="8">
    <source>
        <dbReference type="EMBL" id="TDS31741.1"/>
    </source>
</evidence>
<comment type="caution">
    <text evidence="8">The sequence shown here is derived from an EMBL/GenBank/DDBJ whole genome shotgun (WGS) entry which is preliminary data.</text>
</comment>
<dbReference type="RefSeq" id="WP_133618182.1">
    <property type="nucleotide sequence ID" value="NZ_SOAA01000009.1"/>
</dbReference>
<evidence type="ECO:0000256" key="2">
    <source>
        <dbReference type="ARBA" id="ARBA00022481"/>
    </source>
</evidence>
<reference evidence="8 9" key="1">
    <citation type="submission" date="2019-03" db="EMBL/GenBank/DDBJ databases">
        <title>Deep subsurface shale carbon reservoir microbial communities from Ohio and West Virginia, USA.</title>
        <authorList>
            <person name="Wrighton K."/>
        </authorList>
    </citation>
    <scope>NUCLEOTIDE SEQUENCE [LARGE SCALE GENOMIC DNA]</scope>
    <source>
        <strain evidence="8 9">UTICA-S4D12</strain>
    </source>
</reference>
<dbReference type="PRINTS" id="PR00813">
    <property type="entry name" value="BCTERIALGSPG"/>
</dbReference>
<protein>
    <submittedName>
        <fullName evidence="8">General secretion pathway protein G</fullName>
    </submittedName>
</protein>
<dbReference type="Pfam" id="PF07963">
    <property type="entry name" value="N_methyl"/>
    <property type="match status" value="1"/>
</dbReference>
<comment type="subcellular location">
    <subcellularLocation>
        <location evidence="1">Membrane</location>
        <topology evidence="1">Single-pass membrane protein</topology>
    </subcellularLocation>
</comment>
<dbReference type="Pfam" id="PF08334">
    <property type="entry name" value="T2SSG"/>
    <property type="match status" value="1"/>
</dbReference>